<evidence type="ECO:0000313" key="12">
    <source>
        <dbReference type="Proteomes" id="UP001519460"/>
    </source>
</evidence>
<keyword evidence="8" id="KW-0807">Transducer</keyword>
<dbReference type="Pfam" id="PF00001">
    <property type="entry name" value="7tm_1"/>
    <property type="match status" value="2"/>
</dbReference>
<evidence type="ECO:0000256" key="2">
    <source>
        <dbReference type="ARBA" id="ARBA00022475"/>
    </source>
</evidence>
<comment type="subcellular location">
    <subcellularLocation>
        <location evidence="1">Cell membrane</location>
        <topology evidence="1">Multi-pass membrane protein</topology>
    </subcellularLocation>
</comment>
<gene>
    <name evidence="11" type="ORF">BaRGS_00010705</name>
</gene>
<keyword evidence="5" id="KW-0297">G-protein coupled receptor</keyword>
<accession>A0ABD0LGE1</accession>
<dbReference type="PRINTS" id="PR00237">
    <property type="entry name" value="GPCRRHODOPSN"/>
</dbReference>
<evidence type="ECO:0000256" key="9">
    <source>
        <dbReference type="SAM" id="Phobius"/>
    </source>
</evidence>
<feature type="transmembrane region" description="Helical" evidence="9">
    <location>
        <begin position="152"/>
        <end position="171"/>
    </location>
</feature>
<evidence type="ECO:0000313" key="11">
    <source>
        <dbReference type="EMBL" id="KAK7498117.1"/>
    </source>
</evidence>
<evidence type="ECO:0000256" key="4">
    <source>
        <dbReference type="ARBA" id="ARBA00022989"/>
    </source>
</evidence>
<keyword evidence="7" id="KW-0675">Receptor</keyword>
<keyword evidence="3 9" id="KW-0812">Transmembrane</keyword>
<evidence type="ECO:0000256" key="6">
    <source>
        <dbReference type="ARBA" id="ARBA00023136"/>
    </source>
</evidence>
<comment type="caution">
    <text evidence="11">The sequence shown here is derived from an EMBL/GenBank/DDBJ whole genome shotgun (WGS) entry which is preliminary data.</text>
</comment>
<keyword evidence="2" id="KW-1003">Cell membrane</keyword>
<feature type="transmembrane region" description="Helical" evidence="9">
    <location>
        <begin position="241"/>
        <end position="263"/>
    </location>
</feature>
<dbReference type="PROSITE" id="PS50262">
    <property type="entry name" value="G_PROTEIN_RECEP_F1_2"/>
    <property type="match status" value="1"/>
</dbReference>
<evidence type="ECO:0000259" key="10">
    <source>
        <dbReference type="PROSITE" id="PS50262"/>
    </source>
</evidence>
<feature type="transmembrane region" description="Helical" evidence="9">
    <location>
        <begin position="38"/>
        <end position="59"/>
    </location>
</feature>
<sequence length="391" mass="44572">MDEKPETFIEAAVIDNADYQDENDIIVPARINPRLANGVIVAVLMVVGLVGNSLVLYVYNFKMPRTVFSFFVTVLALLDLTTTLCGMPIDVVIKTVLLSDTLSMNVICKIAHLENYGTSLTSGSVLLLIAATRYRKVCQPLEPSISRRWARIMCGIIFTVAMVLCSVTLIINGPESVKIAMGQTDVLVASQNNTGLSQNTSHSMNAREKQEKNDSMLTVQKREVVEVNICRTSQEYKGTVLYYVLYSILSMAFVSILLSLIILHCRISRTVKRFQQRQSRMRSCSIYSDDSHYTDNINSKMFRIFASITLVFILSYLPHLICLIVEQSMFRDGQPMPQYVRIIMDLAYNSPYLNVIANPFIYGYRSAVFREHCIILFYRCCCWCCWFRKYR</sequence>
<dbReference type="CDD" id="cd00637">
    <property type="entry name" value="7tm_classA_rhodopsin-like"/>
    <property type="match status" value="1"/>
</dbReference>
<reference evidence="11 12" key="1">
    <citation type="journal article" date="2023" name="Sci. Data">
        <title>Genome assembly of the Korean intertidal mud-creeper Batillaria attramentaria.</title>
        <authorList>
            <person name="Patra A.K."/>
            <person name="Ho P.T."/>
            <person name="Jun S."/>
            <person name="Lee S.J."/>
            <person name="Kim Y."/>
            <person name="Won Y.J."/>
        </authorList>
    </citation>
    <scope>NUCLEOTIDE SEQUENCE [LARGE SCALE GENOMIC DNA]</scope>
    <source>
        <strain evidence="11">Wonlab-2016</strain>
    </source>
</reference>
<keyword evidence="12" id="KW-1185">Reference proteome</keyword>
<organism evidence="11 12">
    <name type="scientific">Batillaria attramentaria</name>
    <dbReference type="NCBI Taxonomy" id="370345"/>
    <lineage>
        <taxon>Eukaryota</taxon>
        <taxon>Metazoa</taxon>
        <taxon>Spiralia</taxon>
        <taxon>Lophotrochozoa</taxon>
        <taxon>Mollusca</taxon>
        <taxon>Gastropoda</taxon>
        <taxon>Caenogastropoda</taxon>
        <taxon>Sorbeoconcha</taxon>
        <taxon>Cerithioidea</taxon>
        <taxon>Batillariidae</taxon>
        <taxon>Batillaria</taxon>
    </lineage>
</organism>
<dbReference type="GO" id="GO:0005886">
    <property type="term" value="C:plasma membrane"/>
    <property type="evidence" value="ECO:0007669"/>
    <property type="project" value="UniProtKB-SubCell"/>
</dbReference>
<dbReference type="AlphaFoldDB" id="A0ABD0LGE1"/>
<dbReference type="PANTHER" id="PTHR24230">
    <property type="entry name" value="G-PROTEIN COUPLED RECEPTOR"/>
    <property type="match status" value="1"/>
</dbReference>
<dbReference type="InterPro" id="IPR000276">
    <property type="entry name" value="GPCR_Rhodpsn"/>
</dbReference>
<keyword evidence="4 9" id="KW-1133">Transmembrane helix</keyword>
<keyword evidence="6 9" id="KW-0472">Membrane</keyword>
<proteinExistence type="predicted"/>
<protein>
    <recommendedName>
        <fullName evidence="10">G-protein coupled receptors family 1 profile domain-containing protein</fullName>
    </recommendedName>
</protein>
<dbReference type="SUPFAM" id="SSF81321">
    <property type="entry name" value="Family A G protein-coupled receptor-like"/>
    <property type="match status" value="1"/>
</dbReference>
<evidence type="ECO:0000256" key="7">
    <source>
        <dbReference type="ARBA" id="ARBA00023170"/>
    </source>
</evidence>
<evidence type="ECO:0000256" key="5">
    <source>
        <dbReference type="ARBA" id="ARBA00023040"/>
    </source>
</evidence>
<dbReference type="Proteomes" id="UP001519460">
    <property type="component" value="Unassembled WGS sequence"/>
</dbReference>
<evidence type="ECO:0000256" key="8">
    <source>
        <dbReference type="ARBA" id="ARBA00023224"/>
    </source>
</evidence>
<dbReference type="PANTHER" id="PTHR24230:SF158">
    <property type="entry name" value="G-PROTEIN COUPLED RECEPTORS FAMILY 1 PROFILE DOMAIN-CONTAINING PROTEIN"/>
    <property type="match status" value="1"/>
</dbReference>
<dbReference type="InterPro" id="IPR017452">
    <property type="entry name" value="GPCR_Rhodpsn_7TM"/>
</dbReference>
<name>A0ABD0LGE1_9CAEN</name>
<feature type="transmembrane region" description="Helical" evidence="9">
    <location>
        <begin position="301"/>
        <end position="321"/>
    </location>
</feature>
<dbReference type="Gene3D" id="1.20.1070.10">
    <property type="entry name" value="Rhodopsin 7-helix transmembrane proteins"/>
    <property type="match status" value="1"/>
</dbReference>
<dbReference type="GO" id="GO:0004930">
    <property type="term" value="F:G protein-coupled receptor activity"/>
    <property type="evidence" value="ECO:0007669"/>
    <property type="project" value="UniProtKB-KW"/>
</dbReference>
<evidence type="ECO:0000256" key="1">
    <source>
        <dbReference type="ARBA" id="ARBA00004651"/>
    </source>
</evidence>
<evidence type="ECO:0000256" key="3">
    <source>
        <dbReference type="ARBA" id="ARBA00022692"/>
    </source>
</evidence>
<dbReference type="EMBL" id="JACVVK020000053">
    <property type="protein sequence ID" value="KAK7498117.1"/>
    <property type="molecule type" value="Genomic_DNA"/>
</dbReference>
<feature type="domain" description="G-protein coupled receptors family 1 profile" evidence="10">
    <location>
        <begin position="51"/>
        <end position="362"/>
    </location>
</feature>
<feature type="transmembrane region" description="Helical" evidence="9">
    <location>
        <begin position="66"/>
        <end position="93"/>
    </location>
</feature>
<feature type="transmembrane region" description="Helical" evidence="9">
    <location>
        <begin position="113"/>
        <end position="131"/>
    </location>
</feature>